<sequence length="253" mass="26995">MTEALTPRWQEADEAVESLVAELVAAAARTADRTSDRAARSARRRPGGRTRSKRLPGTRRLIADVVRAHRLAPGVRVDRNTVAALLIGHRDLVSNPVLVVAVAQACGIITGRKLTAKKAARLRAASVRVGKLIARAAEETRRVPAQRTGTASLAEDAPVVRTAPPAGGEPPAQPVPSVAMVTPVDGATPVAVPARAAGKRTGPDPATRRQRRERRRLRQRARRARRLRRLRWLAAVALLVVVALVAAGLLVAG</sequence>
<dbReference type="OrthoDB" id="9794455at2"/>
<keyword evidence="2" id="KW-0472">Membrane</keyword>
<feature type="compositionally biased region" description="Basic residues" evidence="1">
    <location>
        <begin position="40"/>
        <end position="55"/>
    </location>
</feature>
<evidence type="ECO:0000313" key="4">
    <source>
        <dbReference type="Proteomes" id="UP001058003"/>
    </source>
</evidence>
<dbReference type="AlphaFoldDB" id="A0A9Q9MFG8"/>
<dbReference type="EMBL" id="CP073767">
    <property type="protein sequence ID" value="UWZ50621.1"/>
    <property type="molecule type" value="Genomic_DNA"/>
</dbReference>
<reference evidence="3" key="1">
    <citation type="submission" date="2021-04" db="EMBL/GenBank/DDBJ databases">
        <title>Dactylosporangium aurantiacum NRRL B-8018 full assembly.</title>
        <authorList>
            <person name="Hartkoorn R.C."/>
            <person name="Beaudoing E."/>
            <person name="Hot D."/>
        </authorList>
    </citation>
    <scope>NUCLEOTIDE SEQUENCE</scope>
    <source>
        <strain evidence="3">NRRL B-8018</strain>
    </source>
</reference>
<dbReference type="KEGG" id="daur:Daura_27760"/>
<dbReference type="RefSeq" id="WP_033360396.1">
    <property type="nucleotide sequence ID" value="NZ_CP073767.1"/>
</dbReference>
<feature type="compositionally biased region" description="Basic residues" evidence="1">
    <location>
        <begin position="208"/>
        <end position="220"/>
    </location>
</feature>
<accession>A0A9Q9MFG8</accession>
<feature type="transmembrane region" description="Helical" evidence="2">
    <location>
        <begin position="230"/>
        <end position="252"/>
    </location>
</feature>
<keyword evidence="2" id="KW-1133">Transmembrane helix</keyword>
<keyword evidence="4" id="KW-1185">Reference proteome</keyword>
<name>A0A9Q9MFG8_9ACTN</name>
<dbReference type="Proteomes" id="UP001058003">
    <property type="component" value="Chromosome"/>
</dbReference>
<evidence type="ECO:0000256" key="1">
    <source>
        <dbReference type="SAM" id="MobiDB-lite"/>
    </source>
</evidence>
<proteinExistence type="predicted"/>
<protein>
    <submittedName>
        <fullName evidence="3">Uncharacterized protein</fullName>
    </submittedName>
</protein>
<evidence type="ECO:0000313" key="3">
    <source>
        <dbReference type="EMBL" id="UWZ50621.1"/>
    </source>
</evidence>
<feature type="region of interest" description="Disordered" evidence="1">
    <location>
        <begin position="32"/>
        <end position="55"/>
    </location>
</feature>
<feature type="region of interest" description="Disordered" evidence="1">
    <location>
        <begin position="192"/>
        <end position="220"/>
    </location>
</feature>
<evidence type="ECO:0000256" key="2">
    <source>
        <dbReference type="SAM" id="Phobius"/>
    </source>
</evidence>
<organism evidence="3 4">
    <name type="scientific">Dactylosporangium aurantiacum</name>
    <dbReference type="NCBI Taxonomy" id="35754"/>
    <lineage>
        <taxon>Bacteria</taxon>
        <taxon>Bacillati</taxon>
        <taxon>Actinomycetota</taxon>
        <taxon>Actinomycetes</taxon>
        <taxon>Micromonosporales</taxon>
        <taxon>Micromonosporaceae</taxon>
        <taxon>Dactylosporangium</taxon>
    </lineage>
</organism>
<keyword evidence="2" id="KW-0812">Transmembrane</keyword>
<gene>
    <name evidence="3" type="ORF">Daura_27760</name>
</gene>